<proteinExistence type="predicted"/>
<gene>
    <name evidence="3" type="ORF">FJZ47_12280</name>
</gene>
<comment type="caution">
    <text evidence="3">The sequence shown here is derived from an EMBL/GenBank/DDBJ whole genome shotgun (WGS) entry which is preliminary data.</text>
</comment>
<sequence>MIQKKICMVGAFAVGKTSLVSRFVDSIFSDKYHTTVGVKIAKKVLEIGTEAWHLLLWDLAGEDEFLQVRTSYLCGSSGYILVVDGTRRATLDMALDIQQRIVDAVGPVPFIILFNKADLTQEWDITQEACAGLAQKGWTWLKASAKTGEGVEEAFEALVAQMQER</sequence>
<dbReference type="PROSITE" id="PS51421">
    <property type="entry name" value="RAS"/>
    <property type="match status" value="1"/>
</dbReference>
<accession>A0A938B311</accession>
<dbReference type="EMBL" id="VGLS01000354">
    <property type="protein sequence ID" value="MBM3224564.1"/>
    <property type="molecule type" value="Genomic_DNA"/>
</dbReference>
<dbReference type="PROSITE" id="PS51419">
    <property type="entry name" value="RAB"/>
    <property type="match status" value="1"/>
</dbReference>
<dbReference type="GO" id="GO:0003924">
    <property type="term" value="F:GTPase activity"/>
    <property type="evidence" value="ECO:0007669"/>
    <property type="project" value="InterPro"/>
</dbReference>
<dbReference type="Gene3D" id="3.40.50.300">
    <property type="entry name" value="P-loop containing nucleotide triphosphate hydrolases"/>
    <property type="match status" value="1"/>
</dbReference>
<dbReference type="SMART" id="SM00175">
    <property type="entry name" value="RAB"/>
    <property type="match status" value="1"/>
</dbReference>
<keyword evidence="1" id="KW-0547">Nucleotide-binding</keyword>
<dbReference type="CDD" id="cd00154">
    <property type="entry name" value="Rab"/>
    <property type="match status" value="1"/>
</dbReference>
<dbReference type="AlphaFoldDB" id="A0A938B311"/>
<dbReference type="InterPro" id="IPR027417">
    <property type="entry name" value="P-loop_NTPase"/>
</dbReference>
<evidence type="ECO:0000313" key="4">
    <source>
        <dbReference type="Proteomes" id="UP000712673"/>
    </source>
</evidence>
<dbReference type="NCBIfam" id="TIGR00231">
    <property type="entry name" value="small_GTP"/>
    <property type="match status" value="1"/>
</dbReference>
<evidence type="ECO:0000313" key="3">
    <source>
        <dbReference type="EMBL" id="MBM3224564.1"/>
    </source>
</evidence>
<keyword evidence="2" id="KW-0342">GTP-binding</keyword>
<dbReference type="Pfam" id="PF00071">
    <property type="entry name" value="Ras"/>
    <property type="match status" value="1"/>
</dbReference>
<evidence type="ECO:0000256" key="2">
    <source>
        <dbReference type="ARBA" id="ARBA00023134"/>
    </source>
</evidence>
<dbReference type="InterPro" id="IPR005225">
    <property type="entry name" value="Small_GTP-bd"/>
</dbReference>
<dbReference type="SUPFAM" id="SSF52540">
    <property type="entry name" value="P-loop containing nucleoside triphosphate hydrolases"/>
    <property type="match status" value="1"/>
</dbReference>
<dbReference type="InterPro" id="IPR050227">
    <property type="entry name" value="Rab"/>
</dbReference>
<evidence type="ECO:0000256" key="1">
    <source>
        <dbReference type="ARBA" id="ARBA00022741"/>
    </source>
</evidence>
<dbReference type="PANTHER" id="PTHR47977">
    <property type="entry name" value="RAS-RELATED PROTEIN RAB"/>
    <property type="match status" value="1"/>
</dbReference>
<organism evidence="3 4">
    <name type="scientific">Tectimicrobiota bacterium</name>
    <dbReference type="NCBI Taxonomy" id="2528274"/>
    <lineage>
        <taxon>Bacteria</taxon>
        <taxon>Pseudomonadati</taxon>
        <taxon>Nitrospinota/Tectimicrobiota group</taxon>
        <taxon>Candidatus Tectimicrobiota</taxon>
    </lineage>
</organism>
<dbReference type="SMART" id="SM00173">
    <property type="entry name" value="RAS"/>
    <property type="match status" value="1"/>
</dbReference>
<dbReference type="GO" id="GO:0005525">
    <property type="term" value="F:GTP binding"/>
    <property type="evidence" value="ECO:0007669"/>
    <property type="project" value="UniProtKB-KW"/>
</dbReference>
<dbReference type="InterPro" id="IPR001806">
    <property type="entry name" value="Small_GTPase"/>
</dbReference>
<dbReference type="Proteomes" id="UP000712673">
    <property type="component" value="Unassembled WGS sequence"/>
</dbReference>
<name>A0A938B311_UNCTE</name>
<protein>
    <submittedName>
        <fullName evidence="3">GTP-binding protein</fullName>
    </submittedName>
</protein>
<dbReference type="SMART" id="SM00174">
    <property type="entry name" value="RHO"/>
    <property type="match status" value="1"/>
</dbReference>
<reference evidence="3" key="1">
    <citation type="submission" date="2019-03" db="EMBL/GenBank/DDBJ databases">
        <title>Lake Tanganyika Metagenome-Assembled Genomes (MAGs).</title>
        <authorList>
            <person name="Tran P."/>
        </authorList>
    </citation>
    <scope>NUCLEOTIDE SEQUENCE</scope>
    <source>
        <strain evidence="3">K_DeepCast_65m_m2_066</strain>
    </source>
</reference>
<dbReference type="FunFam" id="3.40.50.300:FF:001447">
    <property type="entry name" value="Ras-related protein Rab-1B"/>
    <property type="match status" value="1"/>
</dbReference>
<dbReference type="PRINTS" id="PR00449">
    <property type="entry name" value="RASTRNSFRMNG"/>
</dbReference>